<organism evidence="1 2">
    <name type="scientific">Sphaerulina musiva (strain SO2202)</name>
    <name type="common">Poplar stem canker fungus</name>
    <name type="synonym">Septoria musiva</name>
    <dbReference type="NCBI Taxonomy" id="692275"/>
    <lineage>
        <taxon>Eukaryota</taxon>
        <taxon>Fungi</taxon>
        <taxon>Dikarya</taxon>
        <taxon>Ascomycota</taxon>
        <taxon>Pezizomycotina</taxon>
        <taxon>Dothideomycetes</taxon>
        <taxon>Dothideomycetidae</taxon>
        <taxon>Mycosphaerellales</taxon>
        <taxon>Mycosphaerellaceae</taxon>
        <taxon>Sphaerulina</taxon>
    </lineage>
</organism>
<dbReference type="AlphaFoldDB" id="M3BUK9"/>
<dbReference type="Proteomes" id="UP000016931">
    <property type="component" value="Unassembled WGS sequence"/>
</dbReference>
<dbReference type="HOGENOM" id="CLU_1887058_0_0_1"/>
<dbReference type="EMBL" id="KB456266">
    <property type="protein sequence ID" value="EMF11019.1"/>
    <property type="molecule type" value="Genomic_DNA"/>
</dbReference>
<gene>
    <name evidence="1" type="ORF">SEPMUDRAFT_118328</name>
</gene>
<sequence>MPIAGGLKHHRALPPQAYFIPAVGQPCLCEKPLYWIDLAKGCILYSTADGHHSLSTPSLLEHSYRMGNMDSMGRTPLPPLQLYLLSAPEYNPEHNQRHAPIHADACPTTRTTGAMAWLSLFRPMGASPTHLDVPG</sequence>
<proteinExistence type="predicted"/>
<reference evidence="1 2" key="1">
    <citation type="journal article" date="2012" name="PLoS Pathog.">
        <title>Diverse lifestyles and strategies of plant pathogenesis encoded in the genomes of eighteen Dothideomycetes fungi.</title>
        <authorList>
            <person name="Ohm R.A."/>
            <person name="Feau N."/>
            <person name="Henrissat B."/>
            <person name="Schoch C.L."/>
            <person name="Horwitz B.A."/>
            <person name="Barry K.W."/>
            <person name="Condon B.J."/>
            <person name="Copeland A.C."/>
            <person name="Dhillon B."/>
            <person name="Glaser F."/>
            <person name="Hesse C.N."/>
            <person name="Kosti I."/>
            <person name="LaButti K."/>
            <person name="Lindquist E.A."/>
            <person name="Lucas S."/>
            <person name="Salamov A.A."/>
            <person name="Bradshaw R.E."/>
            <person name="Ciuffetti L."/>
            <person name="Hamelin R.C."/>
            <person name="Kema G.H.J."/>
            <person name="Lawrence C."/>
            <person name="Scott J.A."/>
            <person name="Spatafora J.W."/>
            <person name="Turgeon B.G."/>
            <person name="de Wit P.J.G.M."/>
            <person name="Zhong S."/>
            <person name="Goodwin S.B."/>
            <person name="Grigoriev I.V."/>
        </authorList>
    </citation>
    <scope>NUCLEOTIDE SEQUENCE [LARGE SCALE GENOMIC DNA]</scope>
    <source>
        <strain evidence="1 2">SO2202</strain>
    </source>
</reference>
<keyword evidence="2" id="KW-1185">Reference proteome</keyword>
<accession>M3BUK9</accession>
<dbReference type="GeneID" id="27898557"/>
<dbReference type="RefSeq" id="XP_016759140.1">
    <property type="nucleotide sequence ID" value="XM_016901420.1"/>
</dbReference>
<evidence type="ECO:0000313" key="1">
    <source>
        <dbReference type="EMBL" id="EMF11019.1"/>
    </source>
</evidence>
<evidence type="ECO:0000313" key="2">
    <source>
        <dbReference type="Proteomes" id="UP000016931"/>
    </source>
</evidence>
<protein>
    <submittedName>
        <fullName evidence="1">Uncharacterized protein</fullName>
    </submittedName>
</protein>
<name>M3BUK9_SPHMS</name>